<dbReference type="Pfam" id="PF05685">
    <property type="entry name" value="Uma2"/>
    <property type="match status" value="1"/>
</dbReference>
<dbReference type="RefSeq" id="WP_200238987.1">
    <property type="nucleotide sequence ID" value="NZ_NRRV01000036.1"/>
</dbReference>
<dbReference type="PANTHER" id="PTHR35400">
    <property type="entry name" value="SLR1083 PROTEIN"/>
    <property type="match status" value="1"/>
</dbReference>
<evidence type="ECO:0000259" key="1">
    <source>
        <dbReference type="Pfam" id="PF05685"/>
    </source>
</evidence>
<organism evidence="2 3">
    <name type="scientific">Thiohalocapsa halophila</name>
    <dbReference type="NCBI Taxonomy" id="69359"/>
    <lineage>
        <taxon>Bacteria</taxon>
        <taxon>Pseudomonadati</taxon>
        <taxon>Pseudomonadota</taxon>
        <taxon>Gammaproteobacteria</taxon>
        <taxon>Chromatiales</taxon>
        <taxon>Chromatiaceae</taxon>
        <taxon>Thiohalocapsa</taxon>
    </lineage>
</organism>
<gene>
    <name evidence="2" type="ORF">CKO31_14645</name>
</gene>
<dbReference type="PANTHER" id="PTHR35400:SF1">
    <property type="entry name" value="SLR1083 PROTEIN"/>
    <property type="match status" value="1"/>
</dbReference>
<keyword evidence="3" id="KW-1185">Reference proteome</keyword>
<dbReference type="SUPFAM" id="SSF52980">
    <property type="entry name" value="Restriction endonuclease-like"/>
    <property type="match status" value="1"/>
</dbReference>
<proteinExistence type="predicted"/>
<sequence length="190" mass="20812">MTDAVRETVSPHAHRWTRAEYERIVEVGGFGAQARLELLDGDIVDMSPQKSAHASAADLTEAVLRACTFANAYVRTQKPLAIDDISEPEPDIAVVPGSPRDYAQAHPTSALLVIEIADSSLTYDRERKARVYARNGIADYWILNLRDGVLEIHRAPQDDAYRRIDTLDPGQQISPLAAPACVVGVAEILP</sequence>
<dbReference type="InterPro" id="IPR012296">
    <property type="entry name" value="Nuclease_put_TT1808"/>
</dbReference>
<dbReference type="InterPro" id="IPR011335">
    <property type="entry name" value="Restrct_endonuc-II-like"/>
</dbReference>
<accession>A0ABS1CJ82</accession>
<comment type="caution">
    <text evidence="2">The sequence shown here is derived from an EMBL/GenBank/DDBJ whole genome shotgun (WGS) entry which is preliminary data.</text>
</comment>
<reference evidence="2 3" key="1">
    <citation type="journal article" date="2020" name="Microorganisms">
        <title>Osmotic Adaptation and Compatible Solute Biosynthesis of Phototrophic Bacteria as Revealed from Genome Analyses.</title>
        <authorList>
            <person name="Imhoff J.F."/>
            <person name="Rahn T."/>
            <person name="Kunzel S."/>
            <person name="Keller A."/>
            <person name="Neulinger S.C."/>
        </authorList>
    </citation>
    <scope>NUCLEOTIDE SEQUENCE [LARGE SCALE GENOMIC DNA]</scope>
    <source>
        <strain evidence="2 3">DSM 6210</strain>
    </source>
</reference>
<dbReference type="InterPro" id="IPR008538">
    <property type="entry name" value="Uma2"/>
</dbReference>
<name>A0ABS1CJ82_9GAMM</name>
<evidence type="ECO:0000313" key="3">
    <source>
        <dbReference type="Proteomes" id="UP000748752"/>
    </source>
</evidence>
<dbReference type="Gene3D" id="3.90.1570.10">
    <property type="entry name" value="tt1808, chain A"/>
    <property type="match status" value="1"/>
</dbReference>
<protein>
    <recommendedName>
        <fullName evidence="1">Putative restriction endonuclease domain-containing protein</fullName>
    </recommendedName>
</protein>
<feature type="domain" description="Putative restriction endonuclease" evidence="1">
    <location>
        <begin position="20"/>
        <end position="178"/>
    </location>
</feature>
<evidence type="ECO:0000313" key="2">
    <source>
        <dbReference type="EMBL" id="MBK1631952.1"/>
    </source>
</evidence>
<dbReference type="EMBL" id="NRRV01000036">
    <property type="protein sequence ID" value="MBK1631952.1"/>
    <property type="molecule type" value="Genomic_DNA"/>
</dbReference>
<dbReference type="CDD" id="cd06260">
    <property type="entry name" value="DUF820-like"/>
    <property type="match status" value="1"/>
</dbReference>
<dbReference type="Proteomes" id="UP000748752">
    <property type="component" value="Unassembled WGS sequence"/>
</dbReference>